<dbReference type="EMBL" id="KZ454994">
    <property type="protein sequence ID" value="PKI82685.1"/>
    <property type="molecule type" value="Genomic_DNA"/>
</dbReference>
<evidence type="ECO:0000313" key="3">
    <source>
        <dbReference type="Proteomes" id="UP000232875"/>
    </source>
</evidence>
<feature type="region of interest" description="Disordered" evidence="1">
    <location>
        <begin position="86"/>
        <end position="133"/>
    </location>
</feature>
<accession>A0A2N1J801</accession>
<feature type="region of interest" description="Disordered" evidence="1">
    <location>
        <begin position="252"/>
        <end position="305"/>
    </location>
</feature>
<dbReference type="AlphaFoldDB" id="A0A2N1J801"/>
<keyword evidence="3" id="KW-1185">Reference proteome</keyword>
<reference evidence="2 3" key="1">
    <citation type="submission" date="2017-10" db="EMBL/GenBank/DDBJ databases">
        <title>A novel species of cold-tolerant Malassezia isolated from bats.</title>
        <authorList>
            <person name="Lorch J.M."/>
            <person name="Palmer J.M."/>
            <person name="Vanderwolf K.J."/>
            <person name="Schmidt K.Z."/>
            <person name="Verant M.L."/>
            <person name="Weller T.J."/>
            <person name="Blehert D.S."/>
        </authorList>
    </citation>
    <scope>NUCLEOTIDE SEQUENCE [LARGE SCALE GENOMIC DNA]</scope>
    <source>
        <strain evidence="2 3">NWHC:44797-103</strain>
    </source>
</reference>
<feature type="compositionally biased region" description="Basic and acidic residues" evidence="1">
    <location>
        <begin position="115"/>
        <end position="127"/>
    </location>
</feature>
<dbReference type="OrthoDB" id="3363566at2759"/>
<evidence type="ECO:0000256" key="1">
    <source>
        <dbReference type="SAM" id="MobiDB-lite"/>
    </source>
</evidence>
<name>A0A2N1J801_9BASI</name>
<evidence type="ECO:0000313" key="2">
    <source>
        <dbReference type="EMBL" id="PKI82685.1"/>
    </source>
</evidence>
<gene>
    <name evidence="2" type="ORF">MVES_003384</name>
</gene>
<proteinExistence type="predicted"/>
<dbReference type="Proteomes" id="UP000232875">
    <property type="component" value="Unassembled WGS sequence"/>
</dbReference>
<protein>
    <submittedName>
        <fullName evidence="2">Uncharacterized protein</fullName>
    </submittedName>
</protein>
<feature type="compositionally biased region" description="Polar residues" evidence="1">
    <location>
        <begin position="275"/>
        <end position="286"/>
    </location>
</feature>
<feature type="compositionally biased region" description="Polar residues" evidence="1">
    <location>
        <begin position="294"/>
        <end position="305"/>
    </location>
</feature>
<sequence length="523" mass="59483">MARRRGRVEYTEDDVRLILEVMHRLGAPWNISQLTREMHKARPTHPYYSYQTFLQRNMFDERNLVHMYEQKYGLSDMDGSSLRKLRRTHAKHDANSAPQPSLLGSEGIETEGSENEMHSAEDGGHSESEEEPMDEADLLAFEAVHRPVSQFTEPQRDLLLGKLVEMLAEHGWHEHDALPEPSSQFWRELTEVYPGVPWNGIFSREKEWLWRAVRERFFRKTTPTSLQEGDTEHSVVIGDGNMDSVDVSEMLQSERPSGAHAQRAPPTETLGPLASTPTARRSTQPATVPRHRTAQTPSRLQHLPQSSPVLPTQAMLLPTAMHTAIHTPESHTHTQTPYSVYAGQRQDHHDAKVIARQHLMEDHSDQGPSPSPTVRRGAVPLYLNEYTPVQDSREVYPFAAPRDVSPQAISSTSLADTTSVGDVSFTDNVQYRRAYLRAKMRFNARVLDMCDEFGFAAPSQLQEFMYAAQGDPEECRARILHVLECLAHEYGLGMGRIMELMVLQHGDMRQVRSILEITRIRNT</sequence>
<organism evidence="2 3">
    <name type="scientific">Malassezia vespertilionis</name>
    <dbReference type="NCBI Taxonomy" id="2020962"/>
    <lineage>
        <taxon>Eukaryota</taxon>
        <taxon>Fungi</taxon>
        <taxon>Dikarya</taxon>
        <taxon>Basidiomycota</taxon>
        <taxon>Ustilaginomycotina</taxon>
        <taxon>Malasseziomycetes</taxon>
        <taxon>Malasseziales</taxon>
        <taxon>Malasseziaceae</taxon>
        <taxon>Malassezia</taxon>
    </lineage>
</organism>